<gene>
    <name evidence="2" type="ORF">LSINAPIS_LOCUS12700</name>
</gene>
<accession>A0A5E4QWV6</accession>
<name>A0A5E4QWV6_9NEOP</name>
<dbReference type="EMBL" id="FZQP02006110">
    <property type="protein sequence ID" value="VVD02492.1"/>
    <property type="molecule type" value="Genomic_DNA"/>
</dbReference>
<evidence type="ECO:0000313" key="3">
    <source>
        <dbReference type="Proteomes" id="UP000324832"/>
    </source>
</evidence>
<proteinExistence type="predicted"/>
<reference evidence="2 3" key="1">
    <citation type="submission" date="2017-07" db="EMBL/GenBank/DDBJ databases">
        <authorList>
            <person name="Talla V."/>
            <person name="Backstrom N."/>
        </authorList>
    </citation>
    <scope>NUCLEOTIDE SEQUENCE [LARGE SCALE GENOMIC DNA]</scope>
</reference>
<evidence type="ECO:0000313" key="2">
    <source>
        <dbReference type="EMBL" id="VVD02492.1"/>
    </source>
</evidence>
<organism evidence="2 3">
    <name type="scientific">Leptidea sinapis</name>
    <dbReference type="NCBI Taxonomy" id="189913"/>
    <lineage>
        <taxon>Eukaryota</taxon>
        <taxon>Metazoa</taxon>
        <taxon>Ecdysozoa</taxon>
        <taxon>Arthropoda</taxon>
        <taxon>Hexapoda</taxon>
        <taxon>Insecta</taxon>
        <taxon>Pterygota</taxon>
        <taxon>Neoptera</taxon>
        <taxon>Endopterygota</taxon>
        <taxon>Lepidoptera</taxon>
        <taxon>Glossata</taxon>
        <taxon>Ditrysia</taxon>
        <taxon>Papilionoidea</taxon>
        <taxon>Pieridae</taxon>
        <taxon>Dismorphiinae</taxon>
        <taxon>Leptidea</taxon>
    </lineage>
</organism>
<sequence length="120" mass="13252">MSSQFMPRRRTGRASVRNSCSMTTASSTIWSTRARLGFCTSSLLNVSPGMRPRFFSQNIEAKLPEKNIPSTAANATILSPKLFGTHRRTLLQSLGLPVRTSPPSSHSQCHLKQQRMPAHA</sequence>
<keyword evidence="3" id="KW-1185">Reference proteome</keyword>
<feature type="compositionally biased region" description="Polar residues" evidence="1">
    <location>
        <begin position="101"/>
        <end position="111"/>
    </location>
</feature>
<protein>
    <submittedName>
        <fullName evidence="2">Uncharacterized protein</fullName>
    </submittedName>
</protein>
<dbReference type="Proteomes" id="UP000324832">
    <property type="component" value="Unassembled WGS sequence"/>
</dbReference>
<evidence type="ECO:0000256" key="1">
    <source>
        <dbReference type="SAM" id="MobiDB-lite"/>
    </source>
</evidence>
<feature type="region of interest" description="Disordered" evidence="1">
    <location>
        <begin position="97"/>
        <end position="120"/>
    </location>
</feature>
<dbReference type="AlphaFoldDB" id="A0A5E4QWV6"/>